<organism evidence="1 2">
    <name type="scientific">Pleurotus cornucopiae</name>
    <name type="common">Cornucopia mushroom</name>
    <dbReference type="NCBI Taxonomy" id="5321"/>
    <lineage>
        <taxon>Eukaryota</taxon>
        <taxon>Fungi</taxon>
        <taxon>Dikarya</taxon>
        <taxon>Basidiomycota</taxon>
        <taxon>Agaricomycotina</taxon>
        <taxon>Agaricomycetes</taxon>
        <taxon>Agaricomycetidae</taxon>
        <taxon>Agaricales</taxon>
        <taxon>Pleurotineae</taxon>
        <taxon>Pleurotaceae</taxon>
        <taxon>Pleurotus</taxon>
    </lineage>
</organism>
<evidence type="ECO:0000313" key="1">
    <source>
        <dbReference type="EMBL" id="KAG9222418.1"/>
    </source>
</evidence>
<accession>A0ACB7IYP5</accession>
<protein>
    <submittedName>
        <fullName evidence="1">Uncharacterized protein</fullName>
    </submittedName>
</protein>
<evidence type="ECO:0000313" key="2">
    <source>
        <dbReference type="Proteomes" id="UP000824881"/>
    </source>
</evidence>
<proteinExistence type="predicted"/>
<reference evidence="1 2" key="1">
    <citation type="journal article" date="2021" name="Appl. Environ. Microbiol.">
        <title>Genetic linkage and physical mapping for an oyster mushroom Pleurotus cornucopiae and QTL analysis for the trait cap color.</title>
        <authorList>
            <person name="Zhang Y."/>
            <person name="Gao W."/>
            <person name="Sonnenberg A."/>
            <person name="Chen Q."/>
            <person name="Zhang J."/>
            <person name="Huang C."/>
        </authorList>
    </citation>
    <scope>NUCLEOTIDE SEQUENCE [LARGE SCALE GENOMIC DNA]</scope>
    <source>
        <strain evidence="1">CCMSSC00406</strain>
    </source>
</reference>
<name>A0ACB7IYP5_PLECO</name>
<dbReference type="Proteomes" id="UP000824881">
    <property type="component" value="Unassembled WGS sequence"/>
</dbReference>
<dbReference type="EMBL" id="WQMT02000005">
    <property type="protein sequence ID" value="KAG9222418.1"/>
    <property type="molecule type" value="Genomic_DNA"/>
</dbReference>
<gene>
    <name evidence="1" type="ORF">CCMSSC00406_0002753</name>
</gene>
<keyword evidence="2" id="KW-1185">Reference proteome</keyword>
<sequence>MNHPAPLQINQATKEPFIRLRRHPNIVVTPPRLTDADALVQLLNDPRVHDWLKGPPYPYTQQDAESWLKVTTDASGELLGKLECPVVDGCPFSSLREISDDGTDTFIGSVTLDRWGYPLIRDEIDKKSQLVKENFQRAAGDPDIIWTIGDYLAPSHHGRGIMTDALDTLLHDWAIPRMKARHIIVTAFTGNVGSVRVFEKLGFTLRETLHDFEDVKGRFRGFHVLEWKDATRAPGTS</sequence>
<comment type="caution">
    <text evidence="1">The sequence shown here is derived from an EMBL/GenBank/DDBJ whole genome shotgun (WGS) entry which is preliminary data.</text>
</comment>